<gene>
    <name evidence="1" type="ORF">QLT01_16645</name>
</gene>
<evidence type="ECO:0000313" key="2">
    <source>
        <dbReference type="Proteomes" id="UP001229025"/>
    </source>
</evidence>
<dbReference type="Proteomes" id="UP001229025">
    <property type="component" value="Unassembled WGS sequence"/>
</dbReference>
<protein>
    <submittedName>
        <fullName evidence="1">Uncharacterized protein</fullName>
    </submittedName>
</protein>
<dbReference type="RefSeq" id="WP_284727525.1">
    <property type="nucleotide sequence ID" value="NZ_JASCSA010000020.1"/>
</dbReference>
<sequence>MPHVSIHPHCLHERCLRGQALIASQIISLIDSQITSSMSDTHHV</sequence>
<proteinExistence type="predicted"/>
<name>A0ABT6UV89_9GAMM</name>
<evidence type="ECO:0000313" key="1">
    <source>
        <dbReference type="EMBL" id="MDI5885973.1"/>
    </source>
</evidence>
<organism evidence="1 2">
    <name type="scientific">Cobetia amphilecti</name>
    <dbReference type="NCBI Taxonomy" id="1055104"/>
    <lineage>
        <taxon>Bacteria</taxon>
        <taxon>Pseudomonadati</taxon>
        <taxon>Pseudomonadota</taxon>
        <taxon>Gammaproteobacteria</taxon>
        <taxon>Oceanospirillales</taxon>
        <taxon>Halomonadaceae</taxon>
        <taxon>Cobetia</taxon>
    </lineage>
</organism>
<reference evidence="2" key="1">
    <citation type="submission" date="2023-07" db="EMBL/GenBank/DDBJ databases">
        <title>Genome-based characterization of strain KMM 296 and proposal for reclassification of Cobetia litoralis and Cobetia pacifica, and emended description of the species Cobetia amphilecti and Cobetia marina.</title>
        <authorList>
            <person name="Balabanova L."/>
            <person name="Nedashkovskaya O."/>
        </authorList>
    </citation>
    <scope>NUCLEOTIDE SEQUENCE [LARGE SCALE GENOMIC DNA]</scope>
    <source>
        <strain evidence="2">NRIC 0815</strain>
    </source>
</reference>
<comment type="caution">
    <text evidence="1">The sequence shown here is derived from an EMBL/GenBank/DDBJ whole genome shotgun (WGS) entry which is preliminary data.</text>
</comment>
<dbReference type="EMBL" id="JASCSA010000020">
    <property type="protein sequence ID" value="MDI5885973.1"/>
    <property type="molecule type" value="Genomic_DNA"/>
</dbReference>
<keyword evidence="2" id="KW-1185">Reference proteome</keyword>
<accession>A0ABT6UV89</accession>